<proteinExistence type="predicted"/>
<protein>
    <submittedName>
        <fullName evidence="1">Uncharacterized protein</fullName>
    </submittedName>
</protein>
<evidence type="ECO:0000313" key="1">
    <source>
        <dbReference type="EMBL" id="QHU17441.1"/>
    </source>
</evidence>
<dbReference type="AlphaFoldDB" id="A0A6C0KJU8"/>
<accession>A0A6C0KJU8</accession>
<sequence>MIFPFVKSTTIPCEPLHIPESISIFAVHMTAVPRFKQSRSTQFVFAMSQSTCCCFSTRDNPTHLSISSTDNPLPLSI</sequence>
<name>A0A6C0KJU8_9ZZZZ</name>
<organism evidence="1">
    <name type="scientific">viral metagenome</name>
    <dbReference type="NCBI Taxonomy" id="1070528"/>
    <lineage>
        <taxon>unclassified sequences</taxon>
        <taxon>metagenomes</taxon>
        <taxon>organismal metagenomes</taxon>
    </lineage>
</organism>
<dbReference type="EMBL" id="MN740906">
    <property type="protein sequence ID" value="QHU17441.1"/>
    <property type="molecule type" value="Genomic_DNA"/>
</dbReference>
<reference evidence="1" key="1">
    <citation type="journal article" date="2020" name="Nature">
        <title>Giant virus diversity and host interactions through global metagenomics.</title>
        <authorList>
            <person name="Schulz F."/>
            <person name="Roux S."/>
            <person name="Paez-Espino D."/>
            <person name="Jungbluth S."/>
            <person name="Walsh D.A."/>
            <person name="Denef V.J."/>
            <person name="McMahon K.D."/>
            <person name="Konstantinidis K.T."/>
            <person name="Eloe-Fadrosh E.A."/>
            <person name="Kyrpides N.C."/>
            <person name="Woyke T."/>
        </authorList>
    </citation>
    <scope>NUCLEOTIDE SEQUENCE</scope>
    <source>
        <strain evidence="1">GVMAG-S-3300012000-57</strain>
    </source>
</reference>